<dbReference type="Proteomes" id="UP000887566">
    <property type="component" value="Unplaced"/>
</dbReference>
<dbReference type="AlphaFoldDB" id="A0A914VE16"/>
<name>A0A914VE16_9BILA</name>
<organism evidence="2 3">
    <name type="scientific">Plectus sambesii</name>
    <dbReference type="NCBI Taxonomy" id="2011161"/>
    <lineage>
        <taxon>Eukaryota</taxon>
        <taxon>Metazoa</taxon>
        <taxon>Ecdysozoa</taxon>
        <taxon>Nematoda</taxon>
        <taxon>Chromadorea</taxon>
        <taxon>Plectida</taxon>
        <taxon>Plectina</taxon>
        <taxon>Plectoidea</taxon>
        <taxon>Plectidae</taxon>
        <taxon>Plectus</taxon>
    </lineage>
</organism>
<keyword evidence="1" id="KW-1133">Transmembrane helix</keyword>
<keyword evidence="1" id="KW-0472">Membrane</keyword>
<protein>
    <submittedName>
        <fullName evidence="3">Solute carrier family 11 member 1</fullName>
    </submittedName>
</protein>
<proteinExistence type="predicted"/>
<evidence type="ECO:0000313" key="2">
    <source>
        <dbReference type="Proteomes" id="UP000887566"/>
    </source>
</evidence>
<evidence type="ECO:0000256" key="1">
    <source>
        <dbReference type="SAM" id="Phobius"/>
    </source>
</evidence>
<sequence length="83" mass="8939">MISMTDMKVQEDPLLPTNGVTLEIIEQGNESSALENGKNGMLYGVEDSPPWPTKLFMGFQQLMVAVGGAIVLPIMVADLICAE</sequence>
<keyword evidence="2" id="KW-1185">Reference proteome</keyword>
<reference evidence="3" key="1">
    <citation type="submission" date="2022-11" db="UniProtKB">
        <authorList>
            <consortium name="WormBaseParasite"/>
        </authorList>
    </citation>
    <scope>IDENTIFICATION</scope>
</reference>
<keyword evidence="1" id="KW-0812">Transmembrane</keyword>
<dbReference type="WBParaSite" id="PSAMB.scaffold17655size1079.g37359.t1">
    <property type="protein sequence ID" value="PSAMB.scaffold17655size1079.g37359.t1"/>
    <property type="gene ID" value="PSAMB.scaffold17655size1079.g37359"/>
</dbReference>
<accession>A0A914VE16</accession>
<feature type="transmembrane region" description="Helical" evidence="1">
    <location>
        <begin position="59"/>
        <end position="81"/>
    </location>
</feature>
<evidence type="ECO:0000313" key="3">
    <source>
        <dbReference type="WBParaSite" id="PSAMB.scaffold17655size1079.g37359.t1"/>
    </source>
</evidence>